<feature type="compositionally biased region" description="Basic and acidic residues" evidence="1">
    <location>
        <begin position="206"/>
        <end position="220"/>
    </location>
</feature>
<dbReference type="EMBL" id="KQ435699">
    <property type="protein sequence ID" value="KOX80642.1"/>
    <property type="molecule type" value="Genomic_DNA"/>
</dbReference>
<sequence length="343" mass="39701">MEEQNAQLTLYEFRKPQVPLMVLLFIPVLWMSGHAILDLKNLRTIMKSLLLTSGKKEKYQKELYYPNTKDRSEEMLEFATLNRQLKCTFTNSVVTSRLHFKGKAEAHLTGGPCPYFPGREEIDAVEGIALAIRKIDVLINSLRLAIAVDFTSTVETVRKAEEVYKHSMTAIIFKHPWTVDDCKRLGLQRVKKIANIRVVPSEEGGSEEKKEKKRKEKETSIRGRTKMFGHRCVSVERQCTIITSIVCLMLSRQHDSQTWTTYVGGHCLDDSILWADTDNYYNLIESYRETNFLSYEVKGEDDIFTRGSNQTEEEIKTEKLYIGCRFGTLPNFFTKHLRKKIHN</sequence>
<evidence type="ECO:0000313" key="4">
    <source>
        <dbReference type="Proteomes" id="UP000053105"/>
    </source>
</evidence>
<evidence type="ECO:0000256" key="1">
    <source>
        <dbReference type="SAM" id="MobiDB-lite"/>
    </source>
</evidence>
<evidence type="ECO:0000256" key="2">
    <source>
        <dbReference type="SAM" id="Phobius"/>
    </source>
</evidence>
<name>A0A0N0BKI5_9HYME</name>
<organism evidence="3 4">
    <name type="scientific">Melipona quadrifasciata</name>
    <dbReference type="NCBI Taxonomy" id="166423"/>
    <lineage>
        <taxon>Eukaryota</taxon>
        <taxon>Metazoa</taxon>
        <taxon>Ecdysozoa</taxon>
        <taxon>Arthropoda</taxon>
        <taxon>Hexapoda</taxon>
        <taxon>Insecta</taxon>
        <taxon>Pterygota</taxon>
        <taxon>Neoptera</taxon>
        <taxon>Endopterygota</taxon>
        <taxon>Hymenoptera</taxon>
        <taxon>Apocrita</taxon>
        <taxon>Aculeata</taxon>
        <taxon>Apoidea</taxon>
        <taxon>Anthophila</taxon>
        <taxon>Apidae</taxon>
        <taxon>Melipona</taxon>
    </lineage>
</organism>
<accession>A0A0N0BKI5</accession>
<proteinExistence type="predicted"/>
<keyword evidence="4" id="KW-1185">Reference proteome</keyword>
<keyword evidence="2" id="KW-0812">Transmembrane</keyword>
<keyword evidence="2" id="KW-1133">Transmembrane helix</keyword>
<keyword evidence="2" id="KW-0472">Membrane</keyword>
<gene>
    <name evidence="3" type="ORF">WN51_05497</name>
</gene>
<dbReference type="AlphaFoldDB" id="A0A0N0BKI5"/>
<feature type="region of interest" description="Disordered" evidence="1">
    <location>
        <begin position="201"/>
        <end position="220"/>
    </location>
</feature>
<dbReference type="Proteomes" id="UP000053105">
    <property type="component" value="Unassembled WGS sequence"/>
</dbReference>
<feature type="transmembrane region" description="Helical" evidence="2">
    <location>
        <begin position="20"/>
        <end position="37"/>
    </location>
</feature>
<protein>
    <submittedName>
        <fullName evidence="3">Uncharacterized protein</fullName>
    </submittedName>
</protein>
<reference evidence="3 4" key="1">
    <citation type="submission" date="2015-07" db="EMBL/GenBank/DDBJ databases">
        <title>The genome of Melipona quadrifasciata.</title>
        <authorList>
            <person name="Pan H."/>
            <person name="Kapheim K."/>
        </authorList>
    </citation>
    <scope>NUCLEOTIDE SEQUENCE [LARGE SCALE GENOMIC DNA]</scope>
    <source>
        <strain evidence="3">0111107301</strain>
        <tissue evidence="3">Whole body</tissue>
    </source>
</reference>
<evidence type="ECO:0000313" key="3">
    <source>
        <dbReference type="EMBL" id="KOX80642.1"/>
    </source>
</evidence>